<feature type="chain" id="PRO_5047106286" evidence="2">
    <location>
        <begin position="26"/>
        <end position="426"/>
    </location>
</feature>
<dbReference type="InterPro" id="IPR001466">
    <property type="entry name" value="Beta-lactam-related"/>
</dbReference>
<keyword evidence="1 4" id="KW-0378">Hydrolase</keyword>
<dbReference type="RefSeq" id="WP_312547985.1">
    <property type="nucleotide sequence ID" value="NZ_JBHRVV010000001.1"/>
</dbReference>
<dbReference type="Gene3D" id="3.40.710.10">
    <property type="entry name" value="DD-peptidase/beta-lactamase superfamily"/>
    <property type="match status" value="1"/>
</dbReference>
<comment type="caution">
    <text evidence="4">The sequence shown here is derived from an EMBL/GenBank/DDBJ whole genome shotgun (WGS) entry which is preliminary data.</text>
</comment>
<evidence type="ECO:0000256" key="2">
    <source>
        <dbReference type="SAM" id="SignalP"/>
    </source>
</evidence>
<evidence type="ECO:0000313" key="5">
    <source>
        <dbReference type="Proteomes" id="UP001595665"/>
    </source>
</evidence>
<accession>A0ABV7PSD8</accession>
<evidence type="ECO:0000259" key="3">
    <source>
        <dbReference type="Pfam" id="PF00144"/>
    </source>
</evidence>
<name>A0ABV7PSD8_9BURK</name>
<dbReference type="PROSITE" id="PS51257">
    <property type="entry name" value="PROKAR_LIPOPROTEIN"/>
    <property type="match status" value="1"/>
</dbReference>
<gene>
    <name evidence="4" type="ORF">ACFOPH_21600</name>
</gene>
<reference evidence="5" key="1">
    <citation type="journal article" date="2019" name="Int. J. Syst. Evol. Microbiol.">
        <title>The Global Catalogue of Microorganisms (GCM) 10K type strain sequencing project: providing services to taxonomists for standard genome sequencing and annotation.</title>
        <authorList>
            <consortium name="The Broad Institute Genomics Platform"/>
            <consortium name="The Broad Institute Genome Sequencing Center for Infectious Disease"/>
            <person name="Wu L."/>
            <person name="Ma J."/>
        </authorList>
    </citation>
    <scope>NUCLEOTIDE SEQUENCE [LARGE SCALE GENOMIC DNA]</scope>
    <source>
        <strain evidence="5">CCM 7480</strain>
    </source>
</reference>
<dbReference type="SUPFAM" id="SSF56601">
    <property type="entry name" value="beta-lactamase/transpeptidase-like"/>
    <property type="match status" value="1"/>
</dbReference>
<feature type="domain" description="Beta-lactamase-related" evidence="3">
    <location>
        <begin position="49"/>
        <end position="397"/>
    </location>
</feature>
<dbReference type="PANTHER" id="PTHR43283">
    <property type="entry name" value="BETA-LACTAMASE-RELATED"/>
    <property type="match status" value="1"/>
</dbReference>
<keyword evidence="2" id="KW-0732">Signal</keyword>
<dbReference type="PANTHER" id="PTHR43283:SF11">
    <property type="entry name" value="BETA-LACTAMASE-RELATED DOMAIN-CONTAINING PROTEIN"/>
    <property type="match status" value="1"/>
</dbReference>
<feature type="signal peptide" evidence="2">
    <location>
        <begin position="1"/>
        <end position="25"/>
    </location>
</feature>
<dbReference type="EC" id="3.-.-.-" evidence="4"/>
<organism evidence="4 5">
    <name type="scientific">Massilia haematophila</name>
    <dbReference type="NCBI Taxonomy" id="457923"/>
    <lineage>
        <taxon>Bacteria</taxon>
        <taxon>Pseudomonadati</taxon>
        <taxon>Pseudomonadota</taxon>
        <taxon>Betaproteobacteria</taxon>
        <taxon>Burkholderiales</taxon>
        <taxon>Oxalobacteraceae</taxon>
        <taxon>Telluria group</taxon>
        <taxon>Massilia</taxon>
    </lineage>
</organism>
<evidence type="ECO:0000313" key="4">
    <source>
        <dbReference type="EMBL" id="MFC3460817.1"/>
    </source>
</evidence>
<keyword evidence="5" id="KW-1185">Reference proteome</keyword>
<protein>
    <submittedName>
        <fullName evidence="4">Serine hydrolase domain-containing protein</fullName>
        <ecNumber evidence="4">3.-.-.-</ecNumber>
    </submittedName>
</protein>
<dbReference type="GO" id="GO:0016787">
    <property type="term" value="F:hydrolase activity"/>
    <property type="evidence" value="ECO:0007669"/>
    <property type="project" value="UniProtKB-KW"/>
</dbReference>
<dbReference type="EMBL" id="JBHRVV010000001">
    <property type="protein sequence ID" value="MFC3460817.1"/>
    <property type="molecule type" value="Genomic_DNA"/>
</dbReference>
<dbReference type="InterPro" id="IPR012338">
    <property type="entry name" value="Beta-lactam/transpept-like"/>
</dbReference>
<proteinExistence type="predicted"/>
<dbReference type="InterPro" id="IPR050789">
    <property type="entry name" value="Diverse_Enzym_Activities"/>
</dbReference>
<sequence>MRITFSQATAAATSCLVLLAGCAQLSGSRAPAAAVQAQAGLDSSRLVHIDQAVDAAIAERRLPGAVFHLERGDDVYARAYGRTGYEPDASAVTPDTVYDAASLSKVLATAPAVLLLAEDGKLDLEAKLVDYFPECTGGGKEAITIRHLLTHTSGLAAGLPAKPAWSGDAAAHALACAQTVTHAPGSFFRYSDINYILLGQLVRKVAGQPLDVFVQERIFGPLGMRDTGYLPLRRMAPGAIAPTRKTAAADSGNSGNSGALHGDVAAGALLQGVVHDPTVRRIGGVAGSAGVFTTARDVARFGRMLLGNGSLDGVRILSPDSVRLLTTVQSPPGIAALRGLGMDIDSPFAQRPRGSLYPVGSFGHTGFTGCILWIDPASRSFYVFLSNRVYPDDKANVLPLYTQLGTLAAEAAGVKAGAARASVAVP</sequence>
<evidence type="ECO:0000256" key="1">
    <source>
        <dbReference type="ARBA" id="ARBA00022801"/>
    </source>
</evidence>
<dbReference type="Pfam" id="PF00144">
    <property type="entry name" value="Beta-lactamase"/>
    <property type="match status" value="1"/>
</dbReference>
<dbReference type="Proteomes" id="UP001595665">
    <property type="component" value="Unassembled WGS sequence"/>
</dbReference>